<evidence type="ECO:0000313" key="2">
    <source>
        <dbReference type="EMBL" id="KJB84356.1"/>
    </source>
</evidence>
<protein>
    <submittedName>
        <fullName evidence="2">Uncharacterized protein</fullName>
    </submittedName>
</protein>
<reference evidence="2 3" key="1">
    <citation type="journal article" date="2012" name="Nature">
        <title>Repeated polyploidization of Gossypium genomes and the evolution of spinnable cotton fibres.</title>
        <authorList>
            <person name="Paterson A.H."/>
            <person name="Wendel J.F."/>
            <person name="Gundlach H."/>
            <person name="Guo H."/>
            <person name="Jenkins J."/>
            <person name="Jin D."/>
            <person name="Llewellyn D."/>
            <person name="Showmaker K.C."/>
            <person name="Shu S."/>
            <person name="Udall J."/>
            <person name="Yoo M.J."/>
            <person name="Byers R."/>
            <person name="Chen W."/>
            <person name="Doron-Faigenboim A."/>
            <person name="Duke M.V."/>
            <person name="Gong L."/>
            <person name="Grimwood J."/>
            <person name="Grover C."/>
            <person name="Grupp K."/>
            <person name="Hu G."/>
            <person name="Lee T.H."/>
            <person name="Li J."/>
            <person name="Lin L."/>
            <person name="Liu T."/>
            <person name="Marler B.S."/>
            <person name="Page J.T."/>
            <person name="Roberts A.W."/>
            <person name="Romanel E."/>
            <person name="Sanders W.S."/>
            <person name="Szadkowski E."/>
            <person name="Tan X."/>
            <person name="Tang H."/>
            <person name="Xu C."/>
            <person name="Wang J."/>
            <person name="Wang Z."/>
            <person name="Zhang D."/>
            <person name="Zhang L."/>
            <person name="Ashrafi H."/>
            <person name="Bedon F."/>
            <person name="Bowers J.E."/>
            <person name="Brubaker C.L."/>
            <person name="Chee P.W."/>
            <person name="Das S."/>
            <person name="Gingle A.R."/>
            <person name="Haigler C.H."/>
            <person name="Harker D."/>
            <person name="Hoffmann L.V."/>
            <person name="Hovav R."/>
            <person name="Jones D.C."/>
            <person name="Lemke C."/>
            <person name="Mansoor S."/>
            <person name="ur Rahman M."/>
            <person name="Rainville L.N."/>
            <person name="Rambani A."/>
            <person name="Reddy U.K."/>
            <person name="Rong J.K."/>
            <person name="Saranga Y."/>
            <person name="Scheffler B.E."/>
            <person name="Scheffler J.A."/>
            <person name="Stelly D.M."/>
            <person name="Triplett B.A."/>
            <person name="Van Deynze A."/>
            <person name="Vaslin M.F."/>
            <person name="Waghmare V.N."/>
            <person name="Walford S.A."/>
            <person name="Wright R.J."/>
            <person name="Zaki E.A."/>
            <person name="Zhang T."/>
            <person name="Dennis E.S."/>
            <person name="Mayer K.F."/>
            <person name="Peterson D.G."/>
            <person name="Rokhsar D.S."/>
            <person name="Wang X."/>
            <person name="Schmutz J."/>
        </authorList>
    </citation>
    <scope>NUCLEOTIDE SEQUENCE [LARGE SCALE GENOMIC DNA]</scope>
</reference>
<feature type="region of interest" description="Disordered" evidence="1">
    <location>
        <begin position="55"/>
        <end position="117"/>
    </location>
</feature>
<dbReference type="EMBL" id="KB204426">
    <property type="protein sequence ID" value="KJB84356.1"/>
    <property type="molecule type" value="Genomic_DNA"/>
</dbReference>
<feature type="compositionally biased region" description="Polar residues" evidence="1">
    <location>
        <begin position="65"/>
        <end position="74"/>
    </location>
</feature>
<dbReference type="Gramene" id="KJB84356">
    <property type="protein sequence ID" value="KJB84356"/>
    <property type="gene ID" value="B456_N020600"/>
</dbReference>
<sequence>MTSLLMANLGLNFRVAKRHTLSSSLTICARMSNDNSFLNDEVWSLLDNLDDSISEVANRPPLSSEELNPSMSSGSKKRNREIPVTHKKLMEKSGRNNARVREPFIPVNHQLPGNKNV</sequence>
<keyword evidence="3" id="KW-1185">Reference proteome</keyword>
<proteinExistence type="predicted"/>
<name>A0A0D2VK56_GOSRA</name>
<gene>
    <name evidence="2" type="ORF">B456_N020600</name>
</gene>
<dbReference type="AlphaFoldDB" id="A0A0D2VK56"/>
<feature type="compositionally biased region" description="Basic and acidic residues" evidence="1">
    <location>
        <begin position="80"/>
        <end position="102"/>
    </location>
</feature>
<evidence type="ECO:0000256" key="1">
    <source>
        <dbReference type="SAM" id="MobiDB-lite"/>
    </source>
</evidence>
<organism evidence="2 3">
    <name type="scientific">Gossypium raimondii</name>
    <name type="common">Peruvian cotton</name>
    <name type="synonym">Gossypium klotzschianum subsp. raimondii</name>
    <dbReference type="NCBI Taxonomy" id="29730"/>
    <lineage>
        <taxon>Eukaryota</taxon>
        <taxon>Viridiplantae</taxon>
        <taxon>Streptophyta</taxon>
        <taxon>Embryophyta</taxon>
        <taxon>Tracheophyta</taxon>
        <taxon>Spermatophyta</taxon>
        <taxon>Magnoliopsida</taxon>
        <taxon>eudicotyledons</taxon>
        <taxon>Gunneridae</taxon>
        <taxon>Pentapetalae</taxon>
        <taxon>rosids</taxon>
        <taxon>malvids</taxon>
        <taxon>Malvales</taxon>
        <taxon>Malvaceae</taxon>
        <taxon>Malvoideae</taxon>
        <taxon>Gossypium</taxon>
    </lineage>
</organism>
<accession>A0A0D2VK56</accession>
<evidence type="ECO:0000313" key="3">
    <source>
        <dbReference type="Proteomes" id="UP000032304"/>
    </source>
</evidence>
<dbReference type="Proteomes" id="UP000032304">
    <property type="component" value="Unassembled WGS sequence"/>
</dbReference>